<dbReference type="Proteomes" id="UP000824469">
    <property type="component" value="Unassembled WGS sequence"/>
</dbReference>
<dbReference type="AlphaFoldDB" id="A0AA38F700"/>
<dbReference type="EMBL" id="JAHRHJ020003280">
    <property type="protein sequence ID" value="KAH9292058.1"/>
    <property type="molecule type" value="Genomic_DNA"/>
</dbReference>
<feature type="compositionally biased region" description="Basic and acidic residues" evidence="1">
    <location>
        <begin position="32"/>
        <end position="44"/>
    </location>
</feature>
<keyword evidence="3" id="KW-1185">Reference proteome</keyword>
<feature type="region of interest" description="Disordered" evidence="1">
    <location>
        <begin position="1"/>
        <end position="53"/>
    </location>
</feature>
<proteinExistence type="predicted"/>
<evidence type="ECO:0000256" key="1">
    <source>
        <dbReference type="SAM" id="MobiDB-lite"/>
    </source>
</evidence>
<sequence length="53" mass="5727">MNEMEQNNGTGHIGNNENGGYRGGYHCRGHGGRKEVGSAEEHVIHVGHQTIIS</sequence>
<reference evidence="2 3" key="1">
    <citation type="journal article" date="2021" name="Nat. Plants">
        <title>The Taxus genome provides insights into paclitaxel biosynthesis.</title>
        <authorList>
            <person name="Xiong X."/>
            <person name="Gou J."/>
            <person name="Liao Q."/>
            <person name="Li Y."/>
            <person name="Zhou Q."/>
            <person name="Bi G."/>
            <person name="Li C."/>
            <person name="Du R."/>
            <person name="Wang X."/>
            <person name="Sun T."/>
            <person name="Guo L."/>
            <person name="Liang H."/>
            <person name="Lu P."/>
            <person name="Wu Y."/>
            <person name="Zhang Z."/>
            <person name="Ro D.K."/>
            <person name="Shang Y."/>
            <person name="Huang S."/>
            <person name="Yan J."/>
        </authorList>
    </citation>
    <scope>NUCLEOTIDE SEQUENCE [LARGE SCALE GENOMIC DNA]</scope>
    <source>
        <strain evidence="2">Ta-2019</strain>
    </source>
</reference>
<feature type="non-terminal residue" evidence="2">
    <location>
        <position position="53"/>
    </location>
</feature>
<feature type="compositionally biased region" description="Polar residues" evidence="1">
    <location>
        <begin position="1"/>
        <end position="10"/>
    </location>
</feature>
<evidence type="ECO:0000313" key="3">
    <source>
        <dbReference type="Proteomes" id="UP000824469"/>
    </source>
</evidence>
<comment type="caution">
    <text evidence="2">The sequence shown here is derived from an EMBL/GenBank/DDBJ whole genome shotgun (WGS) entry which is preliminary data.</text>
</comment>
<accession>A0AA38F700</accession>
<gene>
    <name evidence="2" type="ORF">KI387_042755</name>
</gene>
<evidence type="ECO:0000313" key="2">
    <source>
        <dbReference type="EMBL" id="KAH9292058.1"/>
    </source>
</evidence>
<name>A0AA38F700_TAXCH</name>
<organism evidence="2 3">
    <name type="scientific">Taxus chinensis</name>
    <name type="common">Chinese yew</name>
    <name type="synonym">Taxus wallichiana var. chinensis</name>
    <dbReference type="NCBI Taxonomy" id="29808"/>
    <lineage>
        <taxon>Eukaryota</taxon>
        <taxon>Viridiplantae</taxon>
        <taxon>Streptophyta</taxon>
        <taxon>Embryophyta</taxon>
        <taxon>Tracheophyta</taxon>
        <taxon>Spermatophyta</taxon>
        <taxon>Pinopsida</taxon>
        <taxon>Pinidae</taxon>
        <taxon>Conifers II</taxon>
        <taxon>Cupressales</taxon>
        <taxon>Taxaceae</taxon>
        <taxon>Taxus</taxon>
    </lineage>
</organism>
<protein>
    <submittedName>
        <fullName evidence="2">Uncharacterized protein</fullName>
    </submittedName>
</protein>